<evidence type="ECO:0000313" key="2">
    <source>
        <dbReference type="Proteomes" id="UP001162480"/>
    </source>
</evidence>
<gene>
    <name evidence="1" type="ORF">OCTVUL_1B018258</name>
</gene>
<organism evidence="1 2">
    <name type="scientific">Octopus vulgaris</name>
    <name type="common">Common octopus</name>
    <dbReference type="NCBI Taxonomy" id="6645"/>
    <lineage>
        <taxon>Eukaryota</taxon>
        <taxon>Metazoa</taxon>
        <taxon>Spiralia</taxon>
        <taxon>Lophotrochozoa</taxon>
        <taxon>Mollusca</taxon>
        <taxon>Cephalopoda</taxon>
        <taxon>Coleoidea</taxon>
        <taxon>Octopodiformes</taxon>
        <taxon>Octopoda</taxon>
        <taxon>Incirrata</taxon>
        <taxon>Octopodidae</taxon>
        <taxon>Octopus</taxon>
    </lineage>
</organism>
<dbReference type="EMBL" id="OX597823">
    <property type="protein sequence ID" value="CAI9728841.1"/>
    <property type="molecule type" value="Genomic_DNA"/>
</dbReference>
<dbReference type="AlphaFoldDB" id="A0AA36F7P2"/>
<proteinExistence type="predicted"/>
<accession>A0AA36F7P2</accession>
<reference evidence="1" key="1">
    <citation type="submission" date="2023-08" db="EMBL/GenBank/DDBJ databases">
        <authorList>
            <person name="Alioto T."/>
            <person name="Alioto T."/>
            <person name="Gomez Garrido J."/>
        </authorList>
    </citation>
    <scope>NUCLEOTIDE SEQUENCE</scope>
</reference>
<evidence type="ECO:0000313" key="1">
    <source>
        <dbReference type="EMBL" id="CAI9728841.1"/>
    </source>
</evidence>
<protein>
    <submittedName>
        <fullName evidence="1">Uncharacterized protein</fullName>
    </submittedName>
</protein>
<dbReference type="Proteomes" id="UP001162480">
    <property type="component" value="Chromosome 10"/>
</dbReference>
<sequence>MMILLSRVEKSLVFQNICLDCPKIDGKPPLPRTRLVLITGHWRHNERKTMTLRQQIFLFLTKRFCKESSGKVVTIFSKDECIWHVEAQLQ</sequence>
<keyword evidence="2" id="KW-1185">Reference proteome</keyword>
<name>A0AA36F7P2_OCTVU</name>